<protein>
    <submittedName>
        <fullName evidence="2">Tetratricopeptide repeat protein</fullName>
    </submittedName>
</protein>
<dbReference type="PROSITE" id="PS50005">
    <property type="entry name" value="TPR"/>
    <property type="match status" value="1"/>
</dbReference>
<evidence type="ECO:0000313" key="3">
    <source>
        <dbReference type="Proteomes" id="UP000663281"/>
    </source>
</evidence>
<sequence length="229" mass="26125">MNDKRLRNIVFFVFATLVLGTVFSLLPQSFVTGHKHKYQDSAQDPSYWRSDSLTPKLEPQQQLQQPADYVSGALDPAGHAKTAQQNQQLQAFNDAVTLMQYGHPEAALVKWHEFIGRYPNVVEAQVNLGYTFIALEQWDFARSALEHALDLNSNQANAYYGLALVAEAGNELRLAKEYMQTFLHLEHDKAFDNKARAALWLWEEKLKPDYVSQNTVTEKDVTEKDEAKH</sequence>
<dbReference type="Gene3D" id="1.25.40.10">
    <property type="entry name" value="Tetratricopeptide repeat domain"/>
    <property type="match status" value="1"/>
</dbReference>
<reference evidence="2 3" key="1">
    <citation type="submission" date="2021-03" db="EMBL/GenBank/DDBJ databases">
        <title>Novel species identification of genus Shewanella.</title>
        <authorList>
            <person name="Liu G."/>
            <person name="Zhang Q."/>
        </authorList>
    </citation>
    <scope>NUCLEOTIDE SEQUENCE [LARGE SCALE GENOMIC DNA]</scope>
    <source>
        <strain evidence="2 3">FJAT-53726</strain>
    </source>
</reference>
<dbReference type="SUPFAM" id="SSF48452">
    <property type="entry name" value="TPR-like"/>
    <property type="match status" value="1"/>
</dbReference>
<feature type="repeat" description="TPR" evidence="1">
    <location>
        <begin position="122"/>
        <end position="155"/>
    </location>
</feature>
<proteinExistence type="predicted"/>
<organism evidence="2 3">
    <name type="scientific">Shewanella cyperi</name>
    <dbReference type="NCBI Taxonomy" id="2814292"/>
    <lineage>
        <taxon>Bacteria</taxon>
        <taxon>Pseudomonadati</taxon>
        <taxon>Pseudomonadota</taxon>
        <taxon>Gammaproteobacteria</taxon>
        <taxon>Alteromonadales</taxon>
        <taxon>Shewanellaceae</taxon>
        <taxon>Shewanella</taxon>
    </lineage>
</organism>
<name>A0A974XLB8_9GAMM</name>
<dbReference type="KEGG" id="scyp:JYB88_02235"/>
<evidence type="ECO:0000256" key="1">
    <source>
        <dbReference type="PROSITE-ProRule" id="PRU00339"/>
    </source>
</evidence>
<dbReference type="EMBL" id="CP071504">
    <property type="protein sequence ID" value="QSX30501.1"/>
    <property type="molecule type" value="Genomic_DNA"/>
</dbReference>
<keyword evidence="3" id="KW-1185">Reference proteome</keyword>
<dbReference type="InterPro" id="IPR011990">
    <property type="entry name" value="TPR-like_helical_dom_sf"/>
</dbReference>
<dbReference type="InterPro" id="IPR019734">
    <property type="entry name" value="TPR_rpt"/>
</dbReference>
<evidence type="ECO:0000313" key="2">
    <source>
        <dbReference type="EMBL" id="QSX30501.1"/>
    </source>
</evidence>
<dbReference type="RefSeq" id="WP_207325337.1">
    <property type="nucleotide sequence ID" value="NZ_CP071504.1"/>
</dbReference>
<gene>
    <name evidence="2" type="ORF">JYB88_02235</name>
</gene>
<accession>A0A974XLB8</accession>
<keyword evidence="1" id="KW-0802">TPR repeat</keyword>
<dbReference type="AlphaFoldDB" id="A0A974XLB8"/>
<dbReference type="Proteomes" id="UP000663281">
    <property type="component" value="Chromosome"/>
</dbReference>